<dbReference type="EMBL" id="KB523694">
    <property type="protein sequence ID" value="EMP36828.1"/>
    <property type="molecule type" value="Genomic_DNA"/>
</dbReference>
<sequence length="110" mass="12931">MVVTDEDQKKIILIDVTVSFENRTPAFCEARAHKLEKNTPLADTLRAKGYEVQMDALNAWDPCNQRVLRTCGIGQRYAWLMRRLMVSDTIRWSRDIYIEQITGHRQYQEV</sequence>
<keyword evidence="2" id="KW-1185">Reference proteome</keyword>
<evidence type="ECO:0000313" key="1">
    <source>
        <dbReference type="EMBL" id="EMP36828.1"/>
    </source>
</evidence>
<organism evidence="1 2">
    <name type="scientific">Chelonia mydas</name>
    <name type="common">Green sea-turtle</name>
    <name type="synonym">Chelonia agassizi</name>
    <dbReference type="NCBI Taxonomy" id="8469"/>
    <lineage>
        <taxon>Eukaryota</taxon>
        <taxon>Metazoa</taxon>
        <taxon>Chordata</taxon>
        <taxon>Craniata</taxon>
        <taxon>Vertebrata</taxon>
        <taxon>Euteleostomi</taxon>
        <taxon>Archelosauria</taxon>
        <taxon>Testudinata</taxon>
        <taxon>Testudines</taxon>
        <taxon>Cryptodira</taxon>
        <taxon>Durocryptodira</taxon>
        <taxon>Americhelydia</taxon>
        <taxon>Chelonioidea</taxon>
        <taxon>Cheloniidae</taxon>
        <taxon>Chelonia</taxon>
    </lineage>
</organism>
<reference evidence="2" key="1">
    <citation type="journal article" date="2013" name="Nat. Genet.">
        <title>The draft genomes of soft-shell turtle and green sea turtle yield insights into the development and evolution of the turtle-specific body plan.</title>
        <authorList>
            <person name="Wang Z."/>
            <person name="Pascual-Anaya J."/>
            <person name="Zadissa A."/>
            <person name="Li W."/>
            <person name="Niimura Y."/>
            <person name="Huang Z."/>
            <person name="Li C."/>
            <person name="White S."/>
            <person name="Xiong Z."/>
            <person name="Fang D."/>
            <person name="Wang B."/>
            <person name="Ming Y."/>
            <person name="Chen Y."/>
            <person name="Zheng Y."/>
            <person name="Kuraku S."/>
            <person name="Pignatelli M."/>
            <person name="Herrero J."/>
            <person name="Beal K."/>
            <person name="Nozawa M."/>
            <person name="Li Q."/>
            <person name="Wang J."/>
            <person name="Zhang H."/>
            <person name="Yu L."/>
            <person name="Shigenobu S."/>
            <person name="Wang J."/>
            <person name="Liu J."/>
            <person name="Flicek P."/>
            <person name="Searle S."/>
            <person name="Wang J."/>
            <person name="Kuratani S."/>
            <person name="Yin Y."/>
            <person name="Aken B."/>
            <person name="Zhang G."/>
            <person name="Irie N."/>
        </authorList>
    </citation>
    <scope>NUCLEOTIDE SEQUENCE [LARGE SCALE GENOMIC DNA]</scope>
</reference>
<evidence type="ECO:0000313" key="2">
    <source>
        <dbReference type="Proteomes" id="UP000031443"/>
    </source>
</evidence>
<gene>
    <name evidence="1" type="ORF">UY3_05994</name>
</gene>
<accession>M7BXR0</accession>
<proteinExistence type="predicted"/>
<dbReference type="AlphaFoldDB" id="M7BXR0"/>
<dbReference type="Proteomes" id="UP000031443">
    <property type="component" value="Unassembled WGS sequence"/>
</dbReference>
<protein>
    <submittedName>
        <fullName evidence="1">Uncharacterized protein</fullName>
    </submittedName>
</protein>
<name>M7BXR0_CHEMY</name>